<proteinExistence type="predicted"/>
<name>A0A382VZH8_9ZZZZ</name>
<reference evidence="1" key="1">
    <citation type="submission" date="2018-05" db="EMBL/GenBank/DDBJ databases">
        <authorList>
            <person name="Lanie J.A."/>
            <person name="Ng W.-L."/>
            <person name="Kazmierczak K.M."/>
            <person name="Andrzejewski T.M."/>
            <person name="Davidsen T.M."/>
            <person name="Wayne K.J."/>
            <person name="Tettelin H."/>
            <person name="Glass J.I."/>
            <person name="Rusch D."/>
            <person name="Podicherti R."/>
            <person name="Tsui H.-C.T."/>
            <person name="Winkler M.E."/>
        </authorList>
    </citation>
    <scope>NUCLEOTIDE SEQUENCE</scope>
</reference>
<dbReference type="Gene3D" id="3.40.50.300">
    <property type="entry name" value="P-loop containing nucleotide triphosphate hydrolases"/>
    <property type="match status" value="1"/>
</dbReference>
<dbReference type="SUPFAM" id="SSF52540">
    <property type="entry name" value="P-loop containing nucleoside triphosphate hydrolases"/>
    <property type="match status" value="1"/>
</dbReference>
<evidence type="ECO:0008006" key="2">
    <source>
        <dbReference type="Google" id="ProtNLM"/>
    </source>
</evidence>
<sequence>MQSVNECFNIVCGDCLKFIKSQESKTEKFKNKNRMIKSFLIPVCFWIFKKASKKKPLILGLSGGQGIGKTTISSIITLILKKYFKLNIFKISIDDFYKTRKERFLLSKKIHSLLMTRGVPGTHDINIMLNFFKRVKKNNFKSLKLPKF</sequence>
<evidence type="ECO:0000313" key="1">
    <source>
        <dbReference type="EMBL" id="SVD51942.1"/>
    </source>
</evidence>
<dbReference type="EMBL" id="UINC01155848">
    <property type="protein sequence ID" value="SVD51942.1"/>
    <property type="molecule type" value="Genomic_DNA"/>
</dbReference>
<dbReference type="InterPro" id="IPR027417">
    <property type="entry name" value="P-loop_NTPase"/>
</dbReference>
<feature type="non-terminal residue" evidence="1">
    <location>
        <position position="148"/>
    </location>
</feature>
<accession>A0A382VZH8</accession>
<protein>
    <recommendedName>
        <fullName evidence="2">Phosphoribulokinase/uridine kinase domain-containing protein</fullName>
    </recommendedName>
</protein>
<organism evidence="1">
    <name type="scientific">marine metagenome</name>
    <dbReference type="NCBI Taxonomy" id="408172"/>
    <lineage>
        <taxon>unclassified sequences</taxon>
        <taxon>metagenomes</taxon>
        <taxon>ecological metagenomes</taxon>
    </lineage>
</organism>
<dbReference type="AlphaFoldDB" id="A0A382VZH8"/>
<gene>
    <name evidence="1" type="ORF">METZ01_LOCUS404796</name>
</gene>